<keyword evidence="3" id="KW-1185">Reference proteome</keyword>
<protein>
    <recommendedName>
        <fullName evidence="4">Lectin</fullName>
    </recommendedName>
</protein>
<reference evidence="2" key="1">
    <citation type="submission" date="2023-03" db="EMBL/GenBank/DDBJ databases">
        <title>Massive genome expansion in bonnet fungi (Mycena s.s.) driven by repeated elements and novel gene families across ecological guilds.</title>
        <authorList>
            <consortium name="Lawrence Berkeley National Laboratory"/>
            <person name="Harder C.B."/>
            <person name="Miyauchi S."/>
            <person name="Viragh M."/>
            <person name="Kuo A."/>
            <person name="Thoen E."/>
            <person name="Andreopoulos B."/>
            <person name="Lu D."/>
            <person name="Skrede I."/>
            <person name="Drula E."/>
            <person name="Henrissat B."/>
            <person name="Morin E."/>
            <person name="Kohler A."/>
            <person name="Barry K."/>
            <person name="LaButti K."/>
            <person name="Morin E."/>
            <person name="Salamov A."/>
            <person name="Lipzen A."/>
            <person name="Mereny Z."/>
            <person name="Hegedus B."/>
            <person name="Baldrian P."/>
            <person name="Stursova M."/>
            <person name="Weitz H."/>
            <person name="Taylor A."/>
            <person name="Grigoriev I.V."/>
            <person name="Nagy L.G."/>
            <person name="Martin F."/>
            <person name="Kauserud H."/>
        </authorList>
    </citation>
    <scope>NUCLEOTIDE SEQUENCE</scope>
    <source>
        <strain evidence="2">CBHHK002</strain>
    </source>
</reference>
<evidence type="ECO:0000313" key="3">
    <source>
        <dbReference type="Proteomes" id="UP001218218"/>
    </source>
</evidence>
<keyword evidence="1" id="KW-0732">Signal</keyword>
<dbReference type="Gene3D" id="2.60.120.260">
    <property type="entry name" value="Galactose-binding domain-like"/>
    <property type="match status" value="2"/>
</dbReference>
<name>A0AAD6Z2W8_9AGAR</name>
<evidence type="ECO:0000313" key="2">
    <source>
        <dbReference type="EMBL" id="KAJ7304776.1"/>
    </source>
</evidence>
<dbReference type="InterPro" id="IPR008979">
    <property type="entry name" value="Galactose-bd-like_sf"/>
</dbReference>
<dbReference type="Proteomes" id="UP001218218">
    <property type="component" value="Unassembled WGS sequence"/>
</dbReference>
<gene>
    <name evidence="2" type="ORF">DFH08DRAFT_903032</name>
</gene>
<accession>A0AAD6Z2W8</accession>
<evidence type="ECO:0008006" key="4">
    <source>
        <dbReference type="Google" id="ProtNLM"/>
    </source>
</evidence>
<dbReference type="EMBL" id="JARIHO010000099">
    <property type="protein sequence ID" value="KAJ7304776.1"/>
    <property type="molecule type" value="Genomic_DNA"/>
</dbReference>
<dbReference type="SUPFAM" id="SSF49785">
    <property type="entry name" value="Galactose-binding domain-like"/>
    <property type="match status" value="1"/>
</dbReference>
<feature type="signal peptide" evidence="1">
    <location>
        <begin position="1"/>
        <end position="22"/>
    </location>
</feature>
<sequence>MVALFFCAFVSVLFASLSLATSADPAVALNAASQVTFVNSDWIWTPTANPNALIGLRKGFTPPVGKSLIAAEILVSVENTLALYVNGEFVGSGTEDGDWVIANRFCVDLLPSFNVFAVNGSVTNGGRGGLLVAILLTYSDGTTDTLVTDSSWRLHNGLPAGWEQPSFDDTTWTVATSEGPYQNFAAVFSPQYPPASTLNRANWIWTTSGNIPAGTTRAFRHTFTPDPNQFPMSASILIAADDEYTLWVNGVVVGTGTTWNIAQDYTVNFSPGTTDIVFVVQATNVRGTTAGMIMSAEISMLPTGRANCTAGSYVKSNAVTWRSTAGAIPAGFEQPNFDDSAWPLVVGKELYGGKVYGTISVAGPSPPVTI</sequence>
<feature type="chain" id="PRO_5042162312" description="Lectin" evidence="1">
    <location>
        <begin position="23"/>
        <end position="370"/>
    </location>
</feature>
<proteinExistence type="predicted"/>
<evidence type="ECO:0000256" key="1">
    <source>
        <dbReference type="SAM" id="SignalP"/>
    </source>
</evidence>
<comment type="caution">
    <text evidence="2">The sequence shown here is derived from an EMBL/GenBank/DDBJ whole genome shotgun (WGS) entry which is preliminary data.</text>
</comment>
<organism evidence="2 3">
    <name type="scientific">Mycena albidolilacea</name>
    <dbReference type="NCBI Taxonomy" id="1033008"/>
    <lineage>
        <taxon>Eukaryota</taxon>
        <taxon>Fungi</taxon>
        <taxon>Dikarya</taxon>
        <taxon>Basidiomycota</taxon>
        <taxon>Agaricomycotina</taxon>
        <taxon>Agaricomycetes</taxon>
        <taxon>Agaricomycetidae</taxon>
        <taxon>Agaricales</taxon>
        <taxon>Marasmiineae</taxon>
        <taxon>Mycenaceae</taxon>
        <taxon>Mycena</taxon>
    </lineage>
</organism>
<dbReference type="AlphaFoldDB" id="A0AAD6Z2W8"/>